<feature type="transmembrane region" description="Helical" evidence="1">
    <location>
        <begin position="71"/>
        <end position="92"/>
    </location>
</feature>
<feature type="transmembrane region" description="Helical" evidence="1">
    <location>
        <begin position="39"/>
        <end position="65"/>
    </location>
</feature>
<dbReference type="RefSeq" id="WP_087920007.1">
    <property type="nucleotide sequence ID" value="NZ_CP021780.1"/>
</dbReference>
<organism evidence="2 3">
    <name type="scientific">Paenibacillus donghaensis</name>
    <dbReference type="NCBI Taxonomy" id="414771"/>
    <lineage>
        <taxon>Bacteria</taxon>
        <taxon>Bacillati</taxon>
        <taxon>Bacillota</taxon>
        <taxon>Bacilli</taxon>
        <taxon>Bacillales</taxon>
        <taxon>Paenibacillaceae</taxon>
        <taxon>Paenibacillus</taxon>
    </lineage>
</organism>
<keyword evidence="1" id="KW-0812">Transmembrane</keyword>
<keyword evidence="1" id="KW-1133">Transmembrane helix</keyword>
<proteinExistence type="predicted"/>
<sequence length="106" mass="11684">MVEPQEQIWSDYFRKPQAAPSHLVPQTLEHLRNRQGMNYWLMVGLGLLNSLLLIAVTLGVLFAPLPLPGKLAALLSMMLWQSVAAAVLLFCIMKSAVGGPSTEVKR</sequence>
<keyword evidence="1" id="KW-0472">Membrane</keyword>
<name>A0A2Z2KZ15_9BACL</name>
<evidence type="ECO:0000313" key="2">
    <source>
        <dbReference type="EMBL" id="ASA26048.1"/>
    </source>
</evidence>
<dbReference type="Proteomes" id="UP000249890">
    <property type="component" value="Chromosome"/>
</dbReference>
<accession>A0A2Z2KZ15</accession>
<protein>
    <submittedName>
        <fullName evidence="2">Uncharacterized protein</fullName>
    </submittedName>
</protein>
<dbReference type="AlphaFoldDB" id="A0A2Z2KZ15"/>
<dbReference type="KEGG" id="pdh:B9T62_38275"/>
<evidence type="ECO:0000256" key="1">
    <source>
        <dbReference type="SAM" id="Phobius"/>
    </source>
</evidence>
<reference evidence="2 3" key="1">
    <citation type="submission" date="2017-06" db="EMBL/GenBank/DDBJ databases">
        <title>Complete genome sequence of Paenibacillus donghaensis KCTC 13049T isolated from East Sea sediment, South Korea.</title>
        <authorList>
            <person name="Jung B.K."/>
            <person name="Hong S.-J."/>
            <person name="Shin J.-H."/>
        </authorList>
    </citation>
    <scope>NUCLEOTIDE SEQUENCE [LARGE SCALE GENOMIC DNA]</scope>
    <source>
        <strain evidence="2 3">KCTC 13049</strain>
    </source>
</reference>
<dbReference type="EMBL" id="CP021780">
    <property type="protein sequence ID" value="ASA26048.1"/>
    <property type="molecule type" value="Genomic_DNA"/>
</dbReference>
<gene>
    <name evidence="2" type="ORF">B9T62_38275</name>
</gene>
<keyword evidence="3" id="KW-1185">Reference proteome</keyword>
<evidence type="ECO:0000313" key="3">
    <source>
        <dbReference type="Proteomes" id="UP000249890"/>
    </source>
</evidence>